<dbReference type="STRING" id="392421.SAMN04488694_104282"/>
<keyword evidence="1" id="KW-1133">Transmembrane helix</keyword>
<dbReference type="EMBL" id="FMZP01000004">
    <property type="protein sequence ID" value="SDC43835.1"/>
    <property type="molecule type" value="Genomic_DNA"/>
</dbReference>
<evidence type="ECO:0000313" key="3">
    <source>
        <dbReference type="EMBL" id="SET22277.1"/>
    </source>
</evidence>
<dbReference type="AlphaFoldDB" id="A0A1G6LM35"/>
<dbReference type="EMBL" id="FOIC01000004">
    <property type="protein sequence ID" value="SET22277.1"/>
    <property type="molecule type" value="Genomic_DNA"/>
</dbReference>
<protein>
    <submittedName>
        <fullName evidence="2">Uncharacterized protein</fullName>
    </submittedName>
</protein>
<evidence type="ECO:0000313" key="2">
    <source>
        <dbReference type="EMBL" id="SDC43835.1"/>
    </source>
</evidence>
<organism evidence="2 5">
    <name type="scientific">Natrinema hispanicum</name>
    <dbReference type="NCBI Taxonomy" id="392421"/>
    <lineage>
        <taxon>Archaea</taxon>
        <taxon>Methanobacteriati</taxon>
        <taxon>Methanobacteriota</taxon>
        <taxon>Stenosarchaea group</taxon>
        <taxon>Halobacteria</taxon>
        <taxon>Halobacteriales</taxon>
        <taxon>Natrialbaceae</taxon>
        <taxon>Natrinema</taxon>
    </lineage>
</organism>
<dbReference type="Pfam" id="PF24020">
    <property type="entry name" value="DUF7333"/>
    <property type="match status" value="1"/>
</dbReference>
<dbReference type="RefSeq" id="WP_092931223.1">
    <property type="nucleotide sequence ID" value="NZ_FMZP01000004.1"/>
</dbReference>
<sequence>MEFDLPKTAAVFLVVIALGVGGLAASPMMAADTVLMMVAPSMIVFGLLMLALGVKHGEYRAAGR</sequence>
<evidence type="ECO:0000313" key="5">
    <source>
        <dbReference type="Proteomes" id="UP000324021"/>
    </source>
</evidence>
<dbReference type="Proteomes" id="UP000324021">
    <property type="component" value="Unassembled WGS sequence"/>
</dbReference>
<evidence type="ECO:0000313" key="4">
    <source>
        <dbReference type="Proteomes" id="UP000199320"/>
    </source>
</evidence>
<dbReference type="InterPro" id="IPR055757">
    <property type="entry name" value="DUF7333"/>
</dbReference>
<feature type="transmembrane region" description="Helical" evidence="1">
    <location>
        <begin position="34"/>
        <end position="54"/>
    </location>
</feature>
<reference evidence="3" key="2">
    <citation type="submission" date="2016-10" db="EMBL/GenBank/DDBJ databases">
        <authorList>
            <person name="de Groot N.N."/>
        </authorList>
    </citation>
    <scope>NUCLEOTIDE SEQUENCE [LARGE SCALE GENOMIC DNA]</scope>
    <source>
        <strain evidence="3">CDM_6</strain>
    </source>
</reference>
<reference evidence="4 5" key="1">
    <citation type="submission" date="2016-10" db="EMBL/GenBank/DDBJ databases">
        <authorList>
            <person name="Varghese N."/>
            <person name="Submissions S."/>
        </authorList>
    </citation>
    <scope>NUCLEOTIDE SEQUENCE [LARGE SCALE GENOMIC DNA]</scope>
    <source>
        <strain evidence="2 5">CDM_1</strain>
        <strain evidence="4">CDM_6</strain>
    </source>
</reference>
<proteinExistence type="predicted"/>
<keyword evidence="4" id="KW-1185">Reference proteome</keyword>
<name>A0A1G6LM35_9EURY</name>
<keyword evidence="1" id="KW-0472">Membrane</keyword>
<dbReference type="OrthoDB" id="214577at2157"/>
<keyword evidence="1" id="KW-0812">Transmembrane</keyword>
<accession>A0A1G6LM35</accession>
<dbReference type="Proteomes" id="UP000199320">
    <property type="component" value="Unassembled WGS sequence"/>
</dbReference>
<gene>
    <name evidence="3" type="ORF">SAMN04488694_104282</name>
    <name evidence="2" type="ORF">SAMN05192552_100420</name>
</gene>
<evidence type="ECO:0000256" key="1">
    <source>
        <dbReference type="SAM" id="Phobius"/>
    </source>
</evidence>